<evidence type="ECO:0000259" key="6">
    <source>
        <dbReference type="Pfam" id="PF01814"/>
    </source>
</evidence>
<protein>
    <submittedName>
        <fullName evidence="7">Iron-sulfur cluster repair di-iron protein</fullName>
    </submittedName>
</protein>
<keyword evidence="4" id="KW-0408">Iron</keyword>
<keyword evidence="2" id="KW-0963">Cytoplasm</keyword>
<reference evidence="7 8" key="1">
    <citation type="submission" date="2021-06" db="EMBL/GenBank/DDBJ databases">
        <authorList>
            <person name="Sun Q."/>
            <person name="Li D."/>
        </authorList>
    </citation>
    <scope>NUCLEOTIDE SEQUENCE [LARGE SCALE GENOMIC DNA]</scope>
    <source>
        <strain evidence="7 8">MSJ-5</strain>
    </source>
</reference>
<keyword evidence="8" id="KW-1185">Reference proteome</keyword>
<dbReference type="Pfam" id="PF04405">
    <property type="entry name" value="ScdA_N"/>
    <property type="match status" value="1"/>
</dbReference>
<evidence type="ECO:0000256" key="5">
    <source>
        <dbReference type="SAM" id="Coils"/>
    </source>
</evidence>
<dbReference type="Proteomes" id="UP000779508">
    <property type="component" value="Unassembled WGS sequence"/>
</dbReference>
<organism evidence="7 8">
    <name type="scientific">Alkaliphilus flagellatus</name>
    <dbReference type="NCBI Taxonomy" id="2841507"/>
    <lineage>
        <taxon>Bacteria</taxon>
        <taxon>Bacillati</taxon>
        <taxon>Bacillota</taxon>
        <taxon>Clostridia</taxon>
        <taxon>Peptostreptococcales</taxon>
        <taxon>Natronincolaceae</taxon>
        <taxon>Alkaliphilus</taxon>
    </lineage>
</organism>
<comment type="subcellular location">
    <subcellularLocation>
        <location evidence="1">Cytoplasm</location>
    </subcellularLocation>
</comment>
<evidence type="ECO:0000256" key="2">
    <source>
        <dbReference type="ARBA" id="ARBA00022490"/>
    </source>
</evidence>
<sequence length="236" mass="27357">MKYVFSGNDKIGDIVVKLPKASEVFKTFKIDFCCGGNRPLIEAINENGLKEEEVLAKLEESYKSVQELKSKDIDWTKASFSDLIDHVVNTHHSYLNQELPKLSELTRKIYRVHGEGHSELSDVYKLFHTLKMELEQHLIKEEEIVFPLIKQYEANPSDELLEKTINAINELEDEHEEAGTILKKLRKITDDYTVPSDGCQSYDLTFRGLEFLESDTFQHIHLENNIMFPRLVALRK</sequence>
<dbReference type="RefSeq" id="WP_216416924.1">
    <property type="nucleotide sequence ID" value="NZ_JAHLQK010000003.1"/>
</dbReference>
<proteinExistence type="predicted"/>
<name>A0ABS6G2R5_9FIRM</name>
<feature type="domain" description="Hemerythrin-like" evidence="6">
    <location>
        <begin position="85"/>
        <end position="231"/>
    </location>
</feature>
<dbReference type="NCBIfam" id="TIGR03652">
    <property type="entry name" value="FeS_repair_RIC"/>
    <property type="match status" value="1"/>
</dbReference>
<dbReference type="Pfam" id="PF01814">
    <property type="entry name" value="Hemerythrin"/>
    <property type="match status" value="1"/>
</dbReference>
<dbReference type="PANTHER" id="PTHR36438:SF1">
    <property type="entry name" value="IRON-SULFUR CLUSTER REPAIR PROTEIN YTFE"/>
    <property type="match status" value="1"/>
</dbReference>
<dbReference type="PANTHER" id="PTHR36438">
    <property type="entry name" value="IRON-SULFUR CLUSTER REPAIR PROTEIN YTFE"/>
    <property type="match status" value="1"/>
</dbReference>
<dbReference type="EMBL" id="JAHLQK010000003">
    <property type="protein sequence ID" value="MBU5676776.1"/>
    <property type="molecule type" value="Genomic_DNA"/>
</dbReference>
<dbReference type="InterPro" id="IPR012312">
    <property type="entry name" value="Hemerythrin-like"/>
</dbReference>
<evidence type="ECO:0000256" key="4">
    <source>
        <dbReference type="ARBA" id="ARBA00023004"/>
    </source>
</evidence>
<evidence type="ECO:0000256" key="3">
    <source>
        <dbReference type="ARBA" id="ARBA00022723"/>
    </source>
</evidence>
<evidence type="ECO:0000256" key="1">
    <source>
        <dbReference type="ARBA" id="ARBA00004496"/>
    </source>
</evidence>
<keyword evidence="5" id="KW-0175">Coiled coil</keyword>
<accession>A0ABS6G2R5</accession>
<comment type="caution">
    <text evidence="7">The sequence shown here is derived from an EMBL/GenBank/DDBJ whole genome shotgun (WGS) entry which is preliminary data.</text>
</comment>
<feature type="coiled-coil region" evidence="5">
    <location>
        <begin position="161"/>
        <end position="188"/>
    </location>
</feature>
<evidence type="ECO:0000313" key="7">
    <source>
        <dbReference type="EMBL" id="MBU5676776.1"/>
    </source>
</evidence>
<evidence type="ECO:0000313" key="8">
    <source>
        <dbReference type="Proteomes" id="UP000779508"/>
    </source>
</evidence>
<keyword evidence="3" id="KW-0479">Metal-binding</keyword>
<gene>
    <name evidence="7" type="primary">ric</name>
    <name evidence="7" type="ORF">KQI88_10125</name>
</gene>
<dbReference type="InterPro" id="IPR019903">
    <property type="entry name" value="RIC_family"/>
</dbReference>